<accession>A0A3Q9KEW8</accession>
<evidence type="ECO:0008006" key="4">
    <source>
        <dbReference type="Google" id="ProtNLM"/>
    </source>
</evidence>
<dbReference type="Proteomes" id="UP000275579">
    <property type="component" value="Chromosome"/>
</dbReference>
<evidence type="ECO:0000313" key="3">
    <source>
        <dbReference type="Proteomes" id="UP000275579"/>
    </source>
</evidence>
<dbReference type="SUPFAM" id="SSF51182">
    <property type="entry name" value="RmlC-like cupins"/>
    <property type="match status" value="1"/>
</dbReference>
<feature type="region of interest" description="Disordered" evidence="1">
    <location>
        <begin position="42"/>
        <end position="62"/>
    </location>
</feature>
<dbReference type="AlphaFoldDB" id="A0A3Q9KEW8"/>
<evidence type="ECO:0000256" key="1">
    <source>
        <dbReference type="SAM" id="MobiDB-lite"/>
    </source>
</evidence>
<gene>
    <name evidence="2" type="ORF">DDE74_34900</name>
</gene>
<proteinExistence type="predicted"/>
<organism evidence="2 3">
    <name type="scientific">Streptomyces lydicus</name>
    <dbReference type="NCBI Taxonomy" id="47763"/>
    <lineage>
        <taxon>Bacteria</taxon>
        <taxon>Bacillati</taxon>
        <taxon>Actinomycetota</taxon>
        <taxon>Actinomycetes</taxon>
        <taxon>Kitasatosporales</taxon>
        <taxon>Streptomycetaceae</taxon>
        <taxon>Streptomyces</taxon>
    </lineage>
</organism>
<dbReference type="InterPro" id="IPR011051">
    <property type="entry name" value="RmlC_Cupin_sf"/>
</dbReference>
<reference evidence="2 3" key="1">
    <citation type="submission" date="2018-04" db="EMBL/GenBank/DDBJ databases">
        <title>Complete genome sequences of Streptomyces lydicus strain WYEC and characterization of antagonistic properties of biological control agents.</title>
        <authorList>
            <person name="Mariita R.M."/>
            <person name="Sello J.K."/>
        </authorList>
    </citation>
    <scope>NUCLEOTIDE SEQUENCE [LARGE SCALE GENOMIC DNA]</scope>
    <source>
        <strain evidence="2 3">WYEC 108</strain>
    </source>
</reference>
<dbReference type="EMBL" id="CP029042">
    <property type="protein sequence ID" value="AZS75412.1"/>
    <property type="molecule type" value="Genomic_DNA"/>
</dbReference>
<protein>
    <recommendedName>
        <fullName evidence="4">AraC family transcriptional regulator</fullName>
    </recommendedName>
</protein>
<dbReference type="RefSeq" id="WP_127154165.1">
    <property type="nucleotide sequence ID" value="NZ_CP029042.1"/>
</dbReference>
<evidence type="ECO:0000313" key="2">
    <source>
        <dbReference type="EMBL" id="AZS75412.1"/>
    </source>
</evidence>
<name>A0A3Q9KEW8_9ACTN</name>
<sequence length="62" mass="6909">MALVQSGVGRHTADFIEHPLRERTVVWMRPGVVHRWTDVDDLEGPLPKLRRGPSRGGGPRGV</sequence>